<name>A0ABR2GMV9_9EUKA</name>
<reference evidence="4 6" key="1">
    <citation type="submission" date="2024-04" db="EMBL/GenBank/DDBJ databases">
        <title>Tritrichomonas musculus Genome.</title>
        <authorList>
            <person name="Alves-Ferreira E."/>
            <person name="Grigg M."/>
            <person name="Lorenzi H."/>
            <person name="Galac M."/>
        </authorList>
    </citation>
    <scope>NUCLEOTIDE SEQUENCE [LARGE SCALE GENOMIC DNA]</scope>
    <source>
        <strain evidence="4 6">EAF2021</strain>
    </source>
</reference>
<dbReference type="Gene3D" id="1.25.40.20">
    <property type="entry name" value="Ankyrin repeat-containing domain"/>
    <property type="match status" value="4"/>
</dbReference>
<dbReference type="EMBL" id="JAPFFF010000067">
    <property type="protein sequence ID" value="KAK8836172.1"/>
    <property type="molecule type" value="Genomic_DNA"/>
</dbReference>
<keyword evidence="2 3" id="KW-0040">ANK repeat</keyword>
<dbReference type="PROSITE" id="PS50088">
    <property type="entry name" value="ANK_REPEAT"/>
    <property type="match status" value="1"/>
</dbReference>
<dbReference type="PANTHER" id="PTHR24198:SF165">
    <property type="entry name" value="ANKYRIN REPEAT-CONTAINING PROTEIN-RELATED"/>
    <property type="match status" value="1"/>
</dbReference>
<dbReference type="Proteomes" id="UP001470230">
    <property type="component" value="Unassembled WGS sequence"/>
</dbReference>
<evidence type="ECO:0008006" key="7">
    <source>
        <dbReference type="Google" id="ProtNLM"/>
    </source>
</evidence>
<keyword evidence="6" id="KW-1185">Reference proteome</keyword>
<dbReference type="Pfam" id="PF13606">
    <property type="entry name" value="Ank_3"/>
    <property type="match status" value="1"/>
</dbReference>
<protein>
    <recommendedName>
        <fullName evidence="7">Ankyrin</fullName>
    </recommendedName>
</protein>
<dbReference type="PROSITE" id="PS50297">
    <property type="entry name" value="ANK_REP_REGION"/>
    <property type="match status" value="1"/>
</dbReference>
<sequence length="961" mass="111956">MDISEYITNKKEIQNKLITFLDDNDSDYADKLKELIQFLGDNKIQEDENEFRAFLYLLLFIHCNHHRNPNFLKKIDSIIINYQNELKHYFPNDEMYSFFKKDKRILLCLLENQILILNQQIANDLLSDKEFFYSYYFYPEIKKLIDENKSQKIKDELLSDENIFSNFNEKRQIGENDSYICQLIREDSVKEFIIYTNKTNFPLKSKIKSSIFETNFYLAKNNPTLIEYSAFFGSIQIFMYLIQNGVEMSSSLWDYAIHSSSAELIRYLEDSHVKPLKDSYEQCIMTAVKCYHNDIVNYFISNYMQDKSESLSLYSIMCHNYAYLPNEFHPSNYCQLCCNDYYFIVKKLIEQKKIKINELFNHNSNPKYVSSLLFDAIFSDKYKIVELLLEQKGINLDFDVAMYSNNNSEITQNALSLSVCNNNLQMVKLILSRRKPDINYKSIFRAQSANGFLEYKESAPIIFAITNLNIEIIKIFLAYPEFDVNIGNKHYLSTNAMENYFISLSLPLHEAINLGYSNIVELLLQRKDIDINAKSISTIDNNRTEMTPLYMAIKNKNIEIVKLLLSHSNINVNKKSTSKNNENQYNETPLHLAIRENNLVITEMLLNHPSIKVNKKSIVSKASGSTTYIIHETVLHLAVKNKNKEVIQFLLKNHHIKINKKIMTETIKSIFNRPEKTKDTTLNIALYDGDMEIISLLLNSKNIDINAKGTSLIDATKYEWNPLSISLLKKQNDITKLLLVHDDINVNTDFKISDEKSIISKSPLYMAIENDCEEIIRLLLSHPEININYVSFHYILSKMEVINLPLLHFAFSKGNEKVIKLLLSQPNIEINTKTISRISNTNEIIIEEFSTLIFAIVFGNVELFKMLLLNPSIDIFMISHLQKIKEGSANFEEKSIIKTIILNGKSDFLEILLDYLDNNNLYCYELKNYIGLTDDIQINYLITSYLESNNEKADQKMPIKI</sequence>
<proteinExistence type="predicted"/>
<keyword evidence="1" id="KW-0677">Repeat</keyword>
<feature type="repeat" description="ANK" evidence="3">
    <location>
        <begin position="585"/>
        <end position="608"/>
    </location>
</feature>
<dbReference type="InterPro" id="IPR002110">
    <property type="entry name" value="Ankyrin_rpt"/>
</dbReference>
<accession>A0ABR2GMV9</accession>
<evidence type="ECO:0000256" key="3">
    <source>
        <dbReference type="PROSITE-ProRule" id="PRU00023"/>
    </source>
</evidence>
<dbReference type="SUPFAM" id="SSF48403">
    <property type="entry name" value="Ankyrin repeat"/>
    <property type="match status" value="3"/>
</dbReference>
<evidence type="ECO:0000313" key="4">
    <source>
        <dbReference type="EMBL" id="KAK8835253.1"/>
    </source>
</evidence>
<dbReference type="PANTHER" id="PTHR24198">
    <property type="entry name" value="ANKYRIN REPEAT AND PROTEIN KINASE DOMAIN-CONTAINING PROTEIN"/>
    <property type="match status" value="1"/>
</dbReference>
<dbReference type="Pfam" id="PF12796">
    <property type="entry name" value="Ank_2"/>
    <property type="match status" value="2"/>
</dbReference>
<gene>
    <name evidence="4" type="ORF">M9Y10_017038</name>
    <name evidence="5" type="ORF">M9Y10_039803</name>
</gene>
<dbReference type="EMBL" id="JAPFFF010000203">
    <property type="protein sequence ID" value="KAK8835253.1"/>
    <property type="molecule type" value="Genomic_DNA"/>
</dbReference>
<dbReference type="InterPro" id="IPR036770">
    <property type="entry name" value="Ankyrin_rpt-contain_sf"/>
</dbReference>
<comment type="caution">
    <text evidence="4">The sequence shown here is derived from an EMBL/GenBank/DDBJ whole genome shotgun (WGS) entry which is preliminary data.</text>
</comment>
<evidence type="ECO:0000256" key="1">
    <source>
        <dbReference type="ARBA" id="ARBA00022737"/>
    </source>
</evidence>
<dbReference type="SMART" id="SM00248">
    <property type="entry name" value="ANK"/>
    <property type="match status" value="15"/>
</dbReference>
<evidence type="ECO:0000313" key="5">
    <source>
        <dbReference type="EMBL" id="KAK8836172.1"/>
    </source>
</evidence>
<evidence type="ECO:0000256" key="2">
    <source>
        <dbReference type="ARBA" id="ARBA00023043"/>
    </source>
</evidence>
<evidence type="ECO:0000313" key="6">
    <source>
        <dbReference type="Proteomes" id="UP001470230"/>
    </source>
</evidence>
<organism evidence="4 6">
    <name type="scientific">Tritrichomonas musculus</name>
    <dbReference type="NCBI Taxonomy" id="1915356"/>
    <lineage>
        <taxon>Eukaryota</taxon>
        <taxon>Metamonada</taxon>
        <taxon>Parabasalia</taxon>
        <taxon>Tritrichomonadida</taxon>
        <taxon>Tritrichomonadidae</taxon>
        <taxon>Tritrichomonas</taxon>
    </lineage>
</organism>